<feature type="chain" id="PRO_5038842828" evidence="1">
    <location>
        <begin position="25"/>
        <end position="154"/>
    </location>
</feature>
<reference evidence="2 3" key="1">
    <citation type="journal article" date="2018" name="Int. J. Syst. Evol. Microbiol.">
        <title>Epidermidibacterium keratini gen. nov., sp. nov., a member of the family Sporichthyaceae, isolated from keratin epidermis.</title>
        <authorList>
            <person name="Lee D.G."/>
            <person name="Trujillo M.E."/>
            <person name="Kang S."/>
            <person name="Nam J.J."/>
            <person name="Kim Y.J."/>
        </authorList>
    </citation>
    <scope>NUCLEOTIDE SEQUENCE [LARGE SCALE GENOMIC DNA]</scope>
    <source>
        <strain evidence="2 3">EPI-7</strain>
    </source>
</reference>
<dbReference type="Proteomes" id="UP000463857">
    <property type="component" value="Chromosome"/>
</dbReference>
<feature type="signal peptide" evidence="1">
    <location>
        <begin position="1"/>
        <end position="24"/>
    </location>
</feature>
<dbReference type="Pfam" id="PF10969">
    <property type="entry name" value="DUF2771"/>
    <property type="match status" value="1"/>
</dbReference>
<sequence>MKSRRITGTLLALLTLLLSACSNAETAIPKVSIEIGNQTSEITPTVYCVSGEAKLGESSEAMQVSPNENVTVTVPDAVAEKQWSIQIWSVADNNGTAVPGTPIGEVPAGSQKASFNTSDSALDRYFIVVAIPEEAGCNAKGAAGMWTLMVSRVG</sequence>
<evidence type="ECO:0000313" key="3">
    <source>
        <dbReference type="Proteomes" id="UP000463857"/>
    </source>
</evidence>
<dbReference type="AlphaFoldDB" id="A0A7L4YPQ5"/>
<dbReference type="PROSITE" id="PS51257">
    <property type="entry name" value="PROKAR_LIPOPROTEIN"/>
    <property type="match status" value="1"/>
</dbReference>
<keyword evidence="3" id="KW-1185">Reference proteome</keyword>
<dbReference type="RefSeq" id="WP_159546273.1">
    <property type="nucleotide sequence ID" value="NZ_CP047156.1"/>
</dbReference>
<accession>A0A7L4YPQ5</accession>
<dbReference type="InterPro" id="IPR024495">
    <property type="entry name" value="DUF2771"/>
</dbReference>
<evidence type="ECO:0000256" key="1">
    <source>
        <dbReference type="SAM" id="SignalP"/>
    </source>
</evidence>
<name>A0A7L4YPQ5_9ACTN</name>
<proteinExistence type="predicted"/>
<keyword evidence="1" id="KW-0732">Signal</keyword>
<dbReference type="InParanoid" id="A0A7L4YPQ5"/>
<dbReference type="EMBL" id="CP047156">
    <property type="protein sequence ID" value="QHC01136.1"/>
    <property type="molecule type" value="Genomic_DNA"/>
</dbReference>
<evidence type="ECO:0000313" key="2">
    <source>
        <dbReference type="EMBL" id="QHC01136.1"/>
    </source>
</evidence>
<dbReference type="KEGG" id="eke:EK0264_13100"/>
<gene>
    <name evidence="2" type="ORF">EK0264_13100</name>
</gene>
<organism evidence="2 3">
    <name type="scientific">Epidermidibacterium keratini</name>
    <dbReference type="NCBI Taxonomy" id="1891644"/>
    <lineage>
        <taxon>Bacteria</taxon>
        <taxon>Bacillati</taxon>
        <taxon>Actinomycetota</taxon>
        <taxon>Actinomycetes</taxon>
        <taxon>Sporichthyales</taxon>
        <taxon>Sporichthyaceae</taxon>
        <taxon>Epidermidibacterium</taxon>
    </lineage>
</organism>
<dbReference type="OrthoDB" id="5189933at2"/>
<protein>
    <submittedName>
        <fullName evidence="2">DUF2771 family protein</fullName>
    </submittedName>
</protein>